<sequence length="440" mass="50925">MLKRLKTIHERMSPSPKKQRADSMISPRREFSIPSAQNPPQRAKSFYCARSRGPELEPAVSDWVYDRLKKKKINSLNKNSKSDSNNNNEDKDQKEKIVKGPRRRTRRSSVPSCLFKTIRKPIQPGECGVLYVRIHQLQYNSLKKSYDLRFALKVGGQECSTSIVKSQNQGDTSYTLTFDEIFLFDVVSDFTIQITAIAQASHNLVRKPSILSPKKLLRKIQGREKDPYPIGTLDLRFPLEKSEKRFVTHSLSLEKNNSLHHALLTLEIGVMIVGKPQKIPEFDGKLKEKTMKGSFQCVVYEDYLKIFTRTGVYSQTWSKYFVVFKDRKLLLYADKDKQQAHIGSVDLGHLTDVSFTRSDIINMGMNTFELSFSPEAVNPKEFPEWDLYENIDIQCKMYLVAESRESMENWLLVFKNHLEFAHLRHNVTGAQVRSQYLWIS</sequence>
<evidence type="ECO:0000259" key="2">
    <source>
        <dbReference type="PROSITE" id="PS50003"/>
    </source>
</evidence>
<dbReference type="SUPFAM" id="SSF50729">
    <property type="entry name" value="PH domain-like"/>
    <property type="match status" value="1"/>
</dbReference>
<dbReference type="InterPro" id="IPR001849">
    <property type="entry name" value="PH_domain"/>
</dbReference>
<keyword evidence="4" id="KW-1185">Reference proteome</keyword>
<dbReference type="Pfam" id="PF00169">
    <property type="entry name" value="PH"/>
    <property type="match status" value="1"/>
</dbReference>
<feature type="domain" description="PH" evidence="2">
    <location>
        <begin position="297"/>
        <end position="419"/>
    </location>
</feature>
<accession>A0ABR2WUA3</accession>
<evidence type="ECO:0000313" key="4">
    <source>
        <dbReference type="Proteomes" id="UP001479436"/>
    </source>
</evidence>
<feature type="region of interest" description="Disordered" evidence="1">
    <location>
        <begin position="75"/>
        <end position="108"/>
    </location>
</feature>
<dbReference type="InterPro" id="IPR011993">
    <property type="entry name" value="PH-like_dom_sf"/>
</dbReference>
<organism evidence="3 4">
    <name type="scientific">Basidiobolus ranarum</name>
    <dbReference type="NCBI Taxonomy" id="34480"/>
    <lineage>
        <taxon>Eukaryota</taxon>
        <taxon>Fungi</taxon>
        <taxon>Fungi incertae sedis</taxon>
        <taxon>Zoopagomycota</taxon>
        <taxon>Entomophthoromycotina</taxon>
        <taxon>Basidiobolomycetes</taxon>
        <taxon>Basidiobolales</taxon>
        <taxon>Basidiobolaceae</taxon>
        <taxon>Basidiobolus</taxon>
    </lineage>
</organism>
<reference evidence="3 4" key="1">
    <citation type="submission" date="2023-04" db="EMBL/GenBank/DDBJ databases">
        <title>Genome of Basidiobolus ranarum AG-B5.</title>
        <authorList>
            <person name="Stajich J.E."/>
            <person name="Carter-House D."/>
            <person name="Gryganskyi A."/>
        </authorList>
    </citation>
    <scope>NUCLEOTIDE SEQUENCE [LARGE SCALE GENOMIC DNA]</scope>
    <source>
        <strain evidence="3 4">AG-B5</strain>
    </source>
</reference>
<feature type="region of interest" description="Disordered" evidence="1">
    <location>
        <begin position="1"/>
        <end position="49"/>
    </location>
</feature>
<name>A0ABR2WUA3_9FUNG</name>
<comment type="caution">
    <text evidence="3">The sequence shown here is derived from an EMBL/GenBank/DDBJ whole genome shotgun (WGS) entry which is preliminary data.</text>
</comment>
<evidence type="ECO:0000256" key="1">
    <source>
        <dbReference type="SAM" id="MobiDB-lite"/>
    </source>
</evidence>
<feature type="compositionally biased region" description="Low complexity" evidence="1">
    <location>
        <begin position="75"/>
        <end position="87"/>
    </location>
</feature>
<protein>
    <recommendedName>
        <fullName evidence="2">PH domain-containing protein</fullName>
    </recommendedName>
</protein>
<feature type="compositionally biased region" description="Basic and acidic residues" evidence="1">
    <location>
        <begin position="88"/>
        <end position="98"/>
    </location>
</feature>
<gene>
    <name evidence="3" type="ORF">K7432_006907</name>
</gene>
<dbReference type="PROSITE" id="PS50003">
    <property type="entry name" value="PH_DOMAIN"/>
    <property type="match status" value="1"/>
</dbReference>
<dbReference type="Gene3D" id="2.30.29.30">
    <property type="entry name" value="Pleckstrin-homology domain (PH domain)/Phosphotyrosine-binding domain (PTB)"/>
    <property type="match status" value="1"/>
</dbReference>
<dbReference type="Proteomes" id="UP001479436">
    <property type="component" value="Unassembled WGS sequence"/>
</dbReference>
<evidence type="ECO:0000313" key="3">
    <source>
        <dbReference type="EMBL" id="KAK9765063.1"/>
    </source>
</evidence>
<dbReference type="SMART" id="SM00233">
    <property type="entry name" value="PH"/>
    <property type="match status" value="1"/>
</dbReference>
<proteinExistence type="predicted"/>
<dbReference type="EMBL" id="JASJQH010000322">
    <property type="protein sequence ID" value="KAK9765063.1"/>
    <property type="molecule type" value="Genomic_DNA"/>
</dbReference>